<feature type="domain" description="YutG/PgpA" evidence="2">
    <location>
        <begin position="10"/>
        <end position="150"/>
    </location>
</feature>
<dbReference type="PANTHER" id="PTHR36305">
    <property type="entry name" value="PHOSPHATIDYLGLYCEROPHOSPHATASE A"/>
    <property type="match status" value="1"/>
</dbReference>
<keyword evidence="1" id="KW-0812">Transmembrane</keyword>
<feature type="transmembrane region" description="Helical" evidence="1">
    <location>
        <begin position="132"/>
        <end position="155"/>
    </location>
</feature>
<dbReference type="SUPFAM" id="SSF101307">
    <property type="entry name" value="YutG-like"/>
    <property type="match status" value="1"/>
</dbReference>
<feature type="transmembrane region" description="Helical" evidence="1">
    <location>
        <begin position="26"/>
        <end position="43"/>
    </location>
</feature>
<evidence type="ECO:0000313" key="3">
    <source>
        <dbReference type="EMBL" id="EJW97106.1"/>
    </source>
</evidence>
<organism evidence="3">
    <name type="scientific">gut metagenome</name>
    <dbReference type="NCBI Taxonomy" id="749906"/>
    <lineage>
        <taxon>unclassified sequences</taxon>
        <taxon>metagenomes</taxon>
        <taxon>organismal metagenomes</taxon>
    </lineage>
</organism>
<evidence type="ECO:0000259" key="2">
    <source>
        <dbReference type="Pfam" id="PF04608"/>
    </source>
</evidence>
<accession>J9FQ96</accession>
<evidence type="ECO:0000256" key="1">
    <source>
        <dbReference type="SAM" id="Phobius"/>
    </source>
</evidence>
<dbReference type="AlphaFoldDB" id="J9FQ96"/>
<feature type="transmembrane region" description="Helical" evidence="1">
    <location>
        <begin position="87"/>
        <end position="111"/>
    </location>
</feature>
<sequence>MSKLPLLPVIIATGFGSGYSPFAPGTAGALLATILWFLAATYMSPVSLFWLTVGCILLFTLLGVWATNQVEPFWGEDPSKVVVDEMVGVWISLLAVPAGHWQYAIAAFVLFRVFDIWKPLGIRKMESFPGGVGVMMDDILAGLYGCLILLGWQWWVA</sequence>
<dbReference type="InterPro" id="IPR036681">
    <property type="entry name" value="PgpA-like_sf"/>
</dbReference>
<feature type="transmembrane region" description="Helical" evidence="1">
    <location>
        <begin position="48"/>
        <end position="67"/>
    </location>
</feature>
<proteinExistence type="predicted"/>
<name>J9FQ96_9ZZZZ</name>
<dbReference type="CDD" id="cd06971">
    <property type="entry name" value="PgpA"/>
    <property type="match status" value="1"/>
</dbReference>
<keyword evidence="1" id="KW-1133">Transmembrane helix</keyword>
<dbReference type="InterPro" id="IPR007686">
    <property type="entry name" value="YutG/PgpA"/>
</dbReference>
<keyword evidence="3" id="KW-0378">Hydrolase</keyword>
<dbReference type="EMBL" id="AMCI01004939">
    <property type="protein sequence ID" value="EJW97106.1"/>
    <property type="molecule type" value="Genomic_DNA"/>
</dbReference>
<dbReference type="EC" id="3.1.3.27" evidence="3"/>
<comment type="caution">
    <text evidence="3">The sequence shown here is derived from an EMBL/GenBank/DDBJ whole genome shotgun (WGS) entry which is preliminary data.</text>
</comment>
<reference evidence="3" key="1">
    <citation type="journal article" date="2012" name="PLoS ONE">
        <title>Gene sets for utilization of primary and secondary nutrition supplies in the distal gut of endangered iberian lynx.</title>
        <authorList>
            <person name="Alcaide M."/>
            <person name="Messina E."/>
            <person name="Richter M."/>
            <person name="Bargiela R."/>
            <person name="Peplies J."/>
            <person name="Huws S.A."/>
            <person name="Newbold C.J."/>
            <person name="Golyshin P.N."/>
            <person name="Simon M.A."/>
            <person name="Lopez G."/>
            <person name="Yakimov M.M."/>
            <person name="Ferrer M."/>
        </authorList>
    </citation>
    <scope>NUCLEOTIDE SEQUENCE</scope>
</reference>
<keyword evidence="1" id="KW-0472">Membrane</keyword>
<dbReference type="GO" id="GO:0006629">
    <property type="term" value="P:lipid metabolic process"/>
    <property type="evidence" value="ECO:0007669"/>
    <property type="project" value="InterPro"/>
</dbReference>
<dbReference type="GO" id="GO:0008962">
    <property type="term" value="F:phosphatidylglycerophosphatase activity"/>
    <property type="evidence" value="ECO:0007669"/>
    <property type="project" value="UniProtKB-EC"/>
</dbReference>
<dbReference type="PANTHER" id="PTHR36305:SF1">
    <property type="entry name" value="PHOSPHATIDYLGLYCEROPHOSPHATASE A"/>
    <property type="match status" value="1"/>
</dbReference>
<gene>
    <name evidence="3" type="ORF">EVA_14785</name>
</gene>
<dbReference type="PIRSF" id="PIRSF006162">
    <property type="entry name" value="PgpA"/>
    <property type="match status" value="1"/>
</dbReference>
<dbReference type="InterPro" id="IPR026037">
    <property type="entry name" value="PgpA"/>
</dbReference>
<dbReference type="Pfam" id="PF04608">
    <property type="entry name" value="PgpA"/>
    <property type="match status" value="1"/>
</dbReference>
<protein>
    <submittedName>
        <fullName evidence="3">Phosphatidylglycerophosphatase A</fullName>
        <ecNumber evidence="3">3.1.3.27</ecNumber>
    </submittedName>
</protein>